<evidence type="ECO:0000259" key="5">
    <source>
        <dbReference type="Pfam" id="PF08028"/>
    </source>
</evidence>
<dbReference type="Pfam" id="PF08028">
    <property type="entry name" value="Acyl-CoA_dh_2"/>
    <property type="match status" value="1"/>
</dbReference>
<gene>
    <name evidence="6" type="ORF">BDV37DRAFT_277890</name>
</gene>
<dbReference type="InterPro" id="IPR046373">
    <property type="entry name" value="Acyl-CoA_Oxase/DH_mid-dom_sf"/>
</dbReference>
<dbReference type="InterPro" id="IPR037069">
    <property type="entry name" value="AcylCoA_DH/ox_N_sf"/>
</dbReference>
<evidence type="ECO:0000256" key="1">
    <source>
        <dbReference type="ARBA" id="ARBA00022630"/>
    </source>
</evidence>
<proteinExistence type="predicted"/>
<dbReference type="AlphaFoldDB" id="A0A5N7DVL9"/>
<dbReference type="Pfam" id="PF02771">
    <property type="entry name" value="Acyl-CoA_dh_N"/>
    <property type="match status" value="1"/>
</dbReference>
<keyword evidence="7" id="KW-1185">Reference proteome</keyword>
<sequence length="464" mass="51001">MASSAGSSDERMPAFELLPIDQSNPTVLTLQNHPPPNPAPPASDPSIYQVHHDAFAAEGQPTTTAGWLERAHKVSDILAPDASPRSKEQKTPRAEISLLKSSGLTKILGDVKYGGGGESWETGYKVIREVAAGDGSIGMLLGYHLLWSVTAHIVGTNDQKERYEKLIIENNYFIGGAVNPRDNDSRVTRAPSGDGLVFNGFKNFNTGGVVSDLTVLEGAYEDTEGHIFAFVPTNQPGIIFSHNWNNIGLRLTESGSVKIENVPIAWEDALGWSKETKAPIPEVLQVPFTALLLPTIQLVFSNFYIGIAQGALRTARHYTLTQTRAWPFAHDPKSSPTDEHYVLARYGKFFASLRAADTLADRAGKEIADAFKEHGSKRDLSARRRGEVAEWVASVKVVATHTSLDVTSGVFEVTGARSTAEKYGFDRFWKDVRTHTLHDPVAYKESELGRFWLLDEVPNPTWYT</sequence>
<keyword evidence="1" id="KW-0285">Flavoprotein</keyword>
<dbReference type="InterPro" id="IPR009100">
    <property type="entry name" value="AcylCoA_DH/oxidase_NM_dom_sf"/>
</dbReference>
<evidence type="ECO:0000259" key="4">
    <source>
        <dbReference type="Pfam" id="PF02771"/>
    </source>
</evidence>
<protein>
    <submittedName>
        <fullName evidence="6">Acyl-CoA dehydrogenase/oxidase</fullName>
    </submittedName>
</protein>
<evidence type="ECO:0000313" key="7">
    <source>
        <dbReference type="Proteomes" id="UP000325579"/>
    </source>
</evidence>
<organism evidence="6 7">
    <name type="scientific">Aspergillus pseudonomiae</name>
    <dbReference type="NCBI Taxonomy" id="1506151"/>
    <lineage>
        <taxon>Eukaryota</taxon>
        <taxon>Fungi</taxon>
        <taxon>Dikarya</taxon>
        <taxon>Ascomycota</taxon>
        <taxon>Pezizomycotina</taxon>
        <taxon>Eurotiomycetes</taxon>
        <taxon>Eurotiomycetidae</taxon>
        <taxon>Eurotiales</taxon>
        <taxon>Aspergillaceae</taxon>
        <taxon>Aspergillus</taxon>
        <taxon>Aspergillus subgen. Circumdati</taxon>
    </lineage>
</organism>
<feature type="compositionally biased region" description="Pro residues" evidence="3">
    <location>
        <begin position="33"/>
        <end position="43"/>
    </location>
</feature>
<dbReference type="PANTHER" id="PTHR43884">
    <property type="entry name" value="ACYL-COA DEHYDROGENASE"/>
    <property type="match status" value="1"/>
</dbReference>
<dbReference type="InterPro" id="IPR013786">
    <property type="entry name" value="AcylCoA_DH/ox_N"/>
</dbReference>
<evidence type="ECO:0000256" key="3">
    <source>
        <dbReference type="SAM" id="MobiDB-lite"/>
    </source>
</evidence>
<keyword evidence="2" id="KW-0560">Oxidoreductase</keyword>
<dbReference type="PANTHER" id="PTHR43884:SF12">
    <property type="entry name" value="ISOVALERYL-COA DEHYDROGENASE, MITOCHONDRIAL-RELATED"/>
    <property type="match status" value="1"/>
</dbReference>
<reference evidence="6 7" key="1">
    <citation type="submission" date="2019-04" db="EMBL/GenBank/DDBJ databases">
        <authorList>
            <consortium name="DOE Joint Genome Institute"/>
            <person name="Mondo S."/>
            <person name="Kjaerbolling I."/>
            <person name="Vesth T."/>
            <person name="Frisvad J.C."/>
            <person name="Nybo J.L."/>
            <person name="Theobald S."/>
            <person name="Kildgaard S."/>
            <person name="Isbrandt T."/>
            <person name="Kuo A."/>
            <person name="Sato A."/>
            <person name="Lyhne E.K."/>
            <person name="Kogle M.E."/>
            <person name="Wiebenga A."/>
            <person name="Kun R.S."/>
            <person name="Lubbers R.J."/>
            <person name="Makela M.R."/>
            <person name="Barry K."/>
            <person name="Chovatia M."/>
            <person name="Clum A."/>
            <person name="Daum C."/>
            <person name="Haridas S."/>
            <person name="He G."/>
            <person name="LaButti K."/>
            <person name="Lipzen A."/>
            <person name="Riley R."/>
            <person name="Salamov A."/>
            <person name="Simmons B.A."/>
            <person name="Magnuson J.K."/>
            <person name="Henrissat B."/>
            <person name="Mortensen U.H."/>
            <person name="Larsen T.O."/>
            <person name="Devries R.P."/>
            <person name="Grigoriev I.V."/>
            <person name="Machida M."/>
            <person name="Baker S.E."/>
            <person name="Andersen M.R."/>
            <person name="Cantor M.N."/>
            <person name="Hua S.X."/>
        </authorList>
    </citation>
    <scope>NUCLEOTIDE SEQUENCE [LARGE SCALE GENOMIC DNA]</scope>
    <source>
        <strain evidence="6 7">CBS 119388</strain>
    </source>
</reference>
<evidence type="ECO:0000256" key="2">
    <source>
        <dbReference type="ARBA" id="ARBA00023002"/>
    </source>
</evidence>
<dbReference type="InterPro" id="IPR013107">
    <property type="entry name" value="Acyl-CoA_DH_C"/>
</dbReference>
<feature type="domain" description="Acyl-CoA dehydrogenase/oxidase N-terminal" evidence="4">
    <location>
        <begin position="78"/>
        <end position="163"/>
    </location>
</feature>
<name>A0A5N7DVL9_9EURO</name>
<dbReference type="SUPFAM" id="SSF47203">
    <property type="entry name" value="Acyl-CoA dehydrogenase C-terminal domain-like"/>
    <property type="match status" value="1"/>
</dbReference>
<dbReference type="Gene3D" id="1.10.540.10">
    <property type="entry name" value="Acyl-CoA dehydrogenase/oxidase, N-terminal domain"/>
    <property type="match status" value="1"/>
</dbReference>
<feature type="region of interest" description="Disordered" evidence="3">
    <location>
        <begin position="1"/>
        <end position="46"/>
    </location>
</feature>
<dbReference type="InterPro" id="IPR036250">
    <property type="entry name" value="AcylCo_DH-like_C"/>
</dbReference>
<feature type="compositionally biased region" description="Polar residues" evidence="3">
    <location>
        <begin position="21"/>
        <end position="32"/>
    </location>
</feature>
<evidence type="ECO:0000313" key="6">
    <source>
        <dbReference type="EMBL" id="KAE8409548.1"/>
    </source>
</evidence>
<dbReference type="Gene3D" id="1.20.140.10">
    <property type="entry name" value="Butyryl-CoA Dehydrogenase, subunit A, domain 3"/>
    <property type="match status" value="1"/>
</dbReference>
<dbReference type="GO" id="GO:0006552">
    <property type="term" value="P:L-leucine catabolic process"/>
    <property type="evidence" value="ECO:0007669"/>
    <property type="project" value="TreeGrafter"/>
</dbReference>
<feature type="domain" description="Acyl-CoA dehydrogenase C-terminal" evidence="5">
    <location>
        <begin position="298"/>
        <end position="438"/>
    </location>
</feature>
<dbReference type="GO" id="GO:0008470">
    <property type="term" value="F:3-methylbutanoyl-CoA dehydrogenase activity"/>
    <property type="evidence" value="ECO:0007669"/>
    <property type="project" value="TreeGrafter"/>
</dbReference>
<dbReference type="Proteomes" id="UP000325579">
    <property type="component" value="Unassembled WGS sequence"/>
</dbReference>
<dbReference type="Gene3D" id="2.40.110.10">
    <property type="entry name" value="Butyryl-CoA Dehydrogenase, subunit A, domain 2"/>
    <property type="match status" value="1"/>
</dbReference>
<dbReference type="RefSeq" id="XP_031946867.1">
    <property type="nucleotide sequence ID" value="XM_032085893.1"/>
</dbReference>
<dbReference type="OrthoDB" id="5356974at2759"/>
<accession>A0A5N7DVL9</accession>
<dbReference type="GO" id="GO:0050660">
    <property type="term" value="F:flavin adenine dinucleotide binding"/>
    <property type="evidence" value="ECO:0007669"/>
    <property type="project" value="InterPro"/>
</dbReference>
<dbReference type="GeneID" id="43670584"/>
<dbReference type="FunFam" id="1.10.540.10:FF:000025">
    <property type="entry name" value="Related to Dibenzothiophene desulfurization enzyme C"/>
    <property type="match status" value="1"/>
</dbReference>
<dbReference type="EMBL" id="ML736739">
    <property type="protein sequence ID" value="KAE8409548.1"/>
    <property type="molecule type" value="Genomic_DNA"/>
</dbReference>
<dbReference type="FunFam" id="2.40.110.10:FF:000020">
    <property type="entry name" value="Putative acyl-CoA dehydrogenase YdbM"/>
    <property type="match status" value="1"/>
</dbReference>
<dbReference type="SUPFAM" id="SSF56645">
    <property type="entry name" value="Acyl-CoA dehydrogenase NM domain-like"/>
    <property type="match status" value="1"/>
</dbReference>